<proteinExistence type="predicted"/>
<accession>A0A9Q8SQN1</accession>
<organism evidence="2 3">
    <name type="scientific">Colletotrichum lupini</name>
    <dbReference type="NCBI Taxonomy" id="145971"/>
    <lineage>
        <taxon>Eukaryota</taxon>
        <taxon>Fungi</taxon>
        <taxon>Dikarya</taxon>
        <taxon>Ascomycota</taxon>
        <taxon>Pezizomycotina</taxon>
        <taxon>Sordariomycetes</taxon>
        <taxon>Hypocreomycetidae</taxon>
        <taxon>Glomerellales</taxon>
        <taxon>Glomerellaceae</taxon>
        <taxon>Colletotrichum</taxon>
        <taxon>Colletotrichum acutatum species complex</taxon>
    </lineage>
</organism>
<feature type="compositionally biased region" description="Polar residues" evidence="1">
    <location>
        <begin position="153"/>
        <end position="165"/>
    </location>
</feature>
<dbReference type="AlphaFoldDB" id="A0A9Q8SQN1"/>
<keyword evidence="3" id="KW-1185">Reference proteome</keyword>
<gene>
    <name evidence="2" type="ORF">CLUP02_06781</name>
</gene>
<evidence type="ECO:0000313" key="2">
    <source>
        <dbReference type="EMBL" id="UQC81295.1"/>
    </source>
</evidence>
<evidence type="ECO:0000256" key="1">
    <source>
        <dbReference type="SAM" id="MobiDB-lite"/>
    </source>
</evidence>
<dbReference type="RefSeq" id="XP_049142921.1">
    <property type="nucleotide sequence ID" value="XM_049285778.1"/>
</dbReference>
<dbReference type="KEGG" id="clup:CLUP02_06781"/>
<evidence type="ECO:0000313" key="3">
    <source>
        <dbReference type="Proteomes" id="UP000830671"/>
    </source>
</evidence>
<feature type="region of interest" description="Disordered" evidence="1">
    <location>
        <begin position="153"/>
        <end position="175"/>
    </location>
</feature>
<reference evidence="2" key="1">
    <citation type="journal article" date="2021" name="Mol. Plant Microbe Interact.">
        <title>Complete Genome Sequence of the Plant-Pathogenic Fungus Colletotrichum lupini.</title>
        <authorList>
            <person name="Baroncelli R."/>
            <person name="Pensec F."/>
            <person name="Da Lio D."/>
            <person name="Boufleur T."/>
            <person name="Vicente I."/>
            <person name="Sarrocco S."/>
            <person name="Picot A."/>
            <person name="Baraldi E."/>
            <person name="Sukno S."/>
            <person name="Thon M."/>
            <person name="Le Floch G."/>
        </authorList>
    </citation>
    <scope>NUCLEOTIDE SEQUENCE</scope>
    <source>
        <strain evidence="2">IMI 504893</strain>
    </source>
</reference>
<dbReference type="EMBL" id="CP019475">
    <property type="protein sequence ID" value="UQC81295.1"/>
    <property type="molecule type" value="Genomic_DNA"/>
</dbReference>
<name>A0A9Q8SQN1_9PEZI</name>
<protein>
    <submittedName>
        <fullName evidence="2">Uncharacterized protein</fullName>
    </submittedName>
</protein>
<dbReference type="GeneID" id="73340788"/>
<sequence length="264" mass="30029">MAPLSDGDWLGQEEKQEKHDRRERFFLQERRNCKTSFKLQVDPSRPLGFACRVSVNDCFATGSCRQRIENAPKRRNSRQLEVFFLAARPWTQVSGESHHGRVDQEPELPKQSSEWHNLLDFEFRDARNWPYGIVSSIRQVKKVQNYQAESTDTKFANGQTPTSLSRRYGHAGAESRRRLGRIRATTVDVEQSTSDRFGASTSSGQVHLQGYVLQASYFDNVGGLGVRRRRRPCLVGNGSRVHVAPMFQTKSTSTKSSLKPTPIV</sequence>
<dbReference type="Proteomes" id="UP000830671">
    <property type="component" value="Chromosome 3"/>
</dbReference>